<organism evidence="8">
    <name type="scientific">Selaginella moellendorffii</name>
    <name type="common">Spikemoss</name>
    <dbReference type="NCBI Taxonomy" id="88036"/>
    <lineage>
        <taxon>Eukaryota</taxon>
        <taxon>Viridiplantae</taxon>
        <taxon>Streptophyta</taxon>
        <taxon>Embryophyta</taxon>
        <taxon>Tracheophyta</taxon>
        <taxon>Lycopodiopsida</taxon>
        <taxon>Selaginellales</taxon>
        <taxon>Selaginellaceae</taxon>
        <taxon>Selaginella</taxon>
    </lineage>
</organism>
<reference evidence="7 8" key="1">
    <citation type="journal article" date="2011" name="Science">
        <title>The Selaginella genome identifies genetic changes associated with the evolution of vascular plants.</title>
        <authorList>
            <person name="Banks J.A."/>
            <person name="Nishiyama T."/>
            <person name="Hasebe M."/>
            <person name="Bowman J.L."/>
            <person name="Gribskov M."/>
            <person name="dePamphilis C."/>
            <person name="Albert V.A."/>
            <person name="Aono N."/>
            <person name="Aoyama T."/>
            <person name="Ambrose B.A."/>
            <person name="Ashton N.W."/>
            <person name="Axtell M.J."/>
            <person name="Barker E."/>
            <person name="Barker M.S."/>
            <person name="Bennetzen J.L."/>
            <person name="Bonawitz N.D."/>
            <person name="Chapple C."/>
            <person name="Cheng C."/>
            <person name="Correa L.G."/>
            <person name="Dacre M."/>
            <person name="DeBarry J."/>
            <person name="Dreyer I."/>
            <person name="Elias M."/>
            <person name="Engstrom E.M."/>
            <person name="Estelle M."/>
            <person name="Feng L."/>
            <person name="Finet C."/>
            <person name="Floyd S.K."/>
            <person name="Frommer W.B."/>
            <person name="Fujita T."/>
            <person name="Gramzow L."/>
            <person name="Gutensohn M."/>
            <person name="Harholt J."/>
            <person name="Hattori M."/>
            <person name="Heyl A."/>
            <person name="Hirai T."/>
            <person name="Hiwatashi Y."/>
            <person name="Ishikawa M."/>
            <person name="Iwata M."/>
            <person name="Karol K.G."/>
            <person name="Koehler B."/>
            <person name="Kolukisaoglu U."/>
            <person name="Kubo M."/>
            <person name="Kurata T."/>
            <person name="Lalonde S."/>
            <person name="Li K."/>
            <person name="Li Y."/>
            <person name="Litt A."/>
            <person name="Lyons E."/>
            <person name="Manning G."/>
            <person name="Maruyama T."/>
            <person name="Michael T.P."/>
            <person name="Mikami K."/>
            <person name="Miyazaki S."/>
            <person name="Morinaga S."/>
            <person name="Murata T."/>
            <person name="Mueller-Roeber B."/>
            <person name="Nelson D.R."/>
            <person name="Obara M."/>
            <person name="Oguri Y."/>
            <person name="Olmstead R.G."/>
            <person name="Onodera N."/>
            <person name="Petersen B.L."/>
            <person name="Pils B."/>
            <person name="Prigge M."/>
            <person name="Rensing S.A."/>
            <person name="Riano-Pachon D.M."/>
            <person name="Roberts A.W."/>
            <person name="Sato Y."/>
            <person name="Scheller H.V."/>
            <person name="Schulz B."/>
            <person name="Schulz C."/>
            <person name="Shakirov E.V."/>
            <person name="Shibagaki N."/>
            <person name="Shinohara N."/>
            <person name="Shippen D.E."/>
            <person name="Soerensen I."/>
            <person name="Sotooka R."/>
            <person name="Sugimoto N."/>
            <person name="Sugita M."/>
            <person name="Sumikawa N."/>
            <person name="Tanurdzic M."/>
            <person name="Theissen G."/>
            <person name="Ulvskov P."/>
            <person name="Wakazuki S."/>
            <person name="Weng J.K."/>
            <person name="Willats W.W."/>
            <person name="Wipf D."/>
            <person name="Wolf P.G."/>
            <person name="Yang L."/>
            <person name="Zimmer A.D."/>
            <person name="Zhu Q."/>
            <person name="Mitros T."/>
            <person name="Hellsten U."/>
            <person name="Loque D."/>
            <person name="Otillar R."/>
            <person name="Salamov A."/>
            <person name="Schmutz J."/>
            <person name="Shapiro H."/>
            <person name="Lindquist E."/>
            <person name="Lucas S."/>
            <person name="Rokhsar D."/>
            <person name="Grigoriev I.V."/>
        </authorList>
    </citation>
    <scope>NUCLEOTIDE SEQUENCE [LARGE SCALE GENOMIC DNA]</scope>
</reference>
<dbReference type="FunCoup" id="D8RT01">
    <property type="interactions" value="214"/>
</dbReference>
<feature type="domain" description="Fe2OG dioxygenase" evidence="6">
    <location>
        <begin position="203"/>
        <end position="302"/>
    </location>
</feature>
<dbReference type="OrthoDB" id="288590at2759"/>
<dbReference type="Pfam" id="PF03171">
    <property type="entry name" value="2OG-FeII_Oxy"/>
    <property type="match status" value="1"/>
</dbReference>
<name>D8RT01_SELML</name>
<dbReference type="FunFam" id="2.60.120.330:FF:000079">
    <property type="entry name" value="Protein SRG1"/>
    <property type="match status" value="1"/>
</dbReference>
<keyword evidence="8" id="KW-1185">Reference proteome</keyword>
<protein>
    <submittedName>
        <fullName evidence="7">Oxidoreductase</fullName>
    </submittedName>
</protein>
<evidence type="ECO:0000256" key="5">
    <source>
        <dbReference type="SAM" id="MobiDB-lite"/>
    </source>
</evidence>
<dbReference type="EMBL" id="GL377589">
    <property type="protein sequence ID" value="EFJ24429.1"/>
    <property type="molecule type" value="Genomic_DNA"/>
</dbReference>
<dbReference type="AlphaFoldDB" id="D8RT01"/>
<keyword evidence="4" id="KW-0560">Oxidoreductase</keyword>
<accession>D8RT01</accession>
<dbReference type="eggNOG" id="KOG0143">
    <property type="taxonomic scope" value="Eukaryota"/>
</dbReference>
<dbReference type="InterPro" id="IPR027443">
    <property type="entry name" value="IPNS-like_sf"/>
</dbReference>
<feature type="region of interest" description="Disordered" evidence="5">
    <location>
        <begin position="1"/>
        <end position="29"/>
    </location>
</feature>
<keyword evidence="2 4" id="KW-0479">Metal-binding</keyword>
<dbReference type="InterPro" id="IPR044861">
    <property type="entry name" value="IPNS-like_FE2OG_OXY"/>
</dbReference>
<dbReference type="Gramene" id="EFJ24429">
    <property type="protein sequence ID" value="EFJ24429"/>
    <property type="gene ID" value="SELMODRAFT_451007"/>
</dbReference>
<proteinExistence type="inferred from homology"/>
<dbReference type="HOGENOM" id="CLU_010119_16_3_1"/>
<dbReference type="PANTHER" id="PTHR47991">
    <property type="entry name" value="OXOGLUTARATE/IRON-DEPENDENT DIOXYGENASE"/>
    <property type="match status" value="1"/>
</dbReference>
<gene>
    <name evidence="7" type="ORF">SELMODRAFT_451007</name>
</gene>
<dbReference type="Pfam" id="PF14226">
    <property type="entry name" value="DIOX_N"/>
    <property type="match status" value="1"/>
</dbReference>
<dbReference type="PROSITE" id="PS51471">
    <property type="entry name" value="FE2OG_OXY"/>
    <property type="match status" value="1"/>
</dbReference>
<evidence type="ECO:0000256" key="4">
    <source>
        <dbReference type="RuleBase" id="RU003682"/>
    </source>
</evidence>
<dbReference type="SUPFAM" id="SSF51197">
    <property type="entry name" value="Clavaminate synthase-like"/>
    <property type="match status" value="1"/>
</dbReference>
<evidence type="ECO:0000256" key="3">
    <source>
        <dbReference type="ARBA" id="ARBA00023004"/>
    </source>
</evidence>
<dbReference type="GO" id="GO:0046872">
    <property type="term" value="F:metal ion binding"/>
    <property type="evidence" value="ECO:0007669"/>
    <property type="project" value="UniProtKB-KW"/>
</dbReference>
<dbReference type="InterPro" id="IPR026992">
    <property type="entry name" value="DIOX_N"/>
</dbReference>
<evidence type="ECO:0000313" key="7">
    <source>
        <dbReference type="EMBL" id="EFJ24429.1"/>
    </source>
</evidence>
<dbReference type="KEGG" id="smo:SELMODRAFT_451007"/>
<dbReference type="InParanoid" id="D8RT01"/>
<dbReference type="InterPro" id="IPR050295">
    <property type="entry name" value="Plant_2OG-oxidoreductases"/>
</dbReference>
<evidence type="ECO:0000256" key="2">
    <source>
        <dbReference type="ARBA" id="ARBA00022723"/>
    </source>
</evidence>
<evidence type="ECO:0000313" key="8">
    <source>
        <dbReference type="Proteomes" id="UP000001514"/>
    </source>
</evidence>
<dbReference type="Proteomes" id="UP000001514">
    <property type="component" value="Unassembled WGS sequence"/>
</dbReference>
<comment type="similarity">
    <text evidence="1 4">Belongs to the iron/ascorbate-dependent oxidoreductase family.</text>
</comment>
<dbReference type="InterPro" id="IPR005123">
    <property type="entry name" value="Oxoglu/Fe-dep_dioxygenase_dom"/>
</dbReference>
<evidence type="ECO:0000259" key="6">
    <source>
        <dbReference type="PROSITE" id="PS51471"/>
    </source>
</evidence>
<keyword evidence="3 4" id="KW-0408">Iron</keyword>
<evidence type="ECO:0000256" key="1">
    <source>
        <dbReference type="ARBA" id="ARBA00008056"/>
    </source>
</evidence>
<dbReference type="Gene3D" id="2.60.120.330">
    <property type="entry name" value="B-lactam Antibiotic, Isopenicillin N Synthase, Chain"/>
    <property type="match status" value="1"/>
</dbReference>
<sequence>MAEAAEAARPTQGVKELLENSNGQIHDQSLPDKYIKPEIARVRCNTPLAGIPLIDFSQIHGQSRSKIIQDIANAAQEWGFFQVINHSVPLALMDAMMSAGLEFFNLPLEEKMAYFSEDYKLKLRFCTSFVPSTEAHWDWHDNLTHYFPPYGDEHPWPKQPPSYEKAAREYFDEVLALGKTISRALSQGLGLEPDFLIKAFREGMNSIRLNYYPPCPRPDLAVGMSPHSDFGGFTILMQDQAGGLQVKRNGEWYSVKPVRGSFVVNISDQLQIFSNGKFQSAEHRVAVNSSSQRLSIATFFEPSEDVVVAPIPELLLRNSEPPRYKESLFGTYLGKQFSKYFDSKNTIQALEINR</sequence>
<dbReference type="GO" id="GO:0016491">
    <property type="term" value="F:oxidoreductase activity"/>
    <property type="evidence" value="ECO:0007669"/>
    <property type="project" value="UniProtKB-KW"/>
</dbReference>